<dbReference type="PANTHER" id="PTHR23150">
    <property type="entry name" value="SULFATASE MODIFYING FACTOR 1, 2"/>
    <property type="match status" value="1"/>
</dbReference>
<proteinExistence type="predicted"/>
<evidence type="ECO:0000259" key="1">
    <source>
        <dbReference type="Pfam" id="PF03781"/>
    </source>
</evidence>
<dbReference type="SUPFAM" id="SSF56436">
    <property type="entry name" value="C-type lectin-like"/>
    <property type="match status" value="1"/>
</dbReference>
<keyword evidence="3" id="KW-1185">Reference proteome</keyword>
<protein>
    <submittedName>
        <fullName evidence="2">SUMF1/EgtB/PvdO family nonheme iron enzyme</fullName>
    </submittedName>
</protein>
<organism evidence="2 3">
    <name type="scientific">Chloracidobacterium validum</name>
    <dbReference type="NCBI Taxonomy" id="2821543"/>
    <lineage>
        <taxon>Bacteria</taxon>
        <taxon>Pseudomonadati</taxon>
        <taxon>Acidobacteriota</taxon>
        <taxon>Terriglobia</taxon>
        <taxon>Terriglobales</taxon>
        <taxon>Acidobacteriaceae</taxon>
        <taxon>Chloracidobacterium</taxon>
    </lineage>
</organism>
<dbReference type="EMBL" id="CP072648">
    <property type="protein sequence ID" value="QUW03805.1"/>
    <property type="molecule type" value="Genomic_DNA"/>
</dbReference>
<evidence type="ECO:0000313" key="2">
    <source>
        <dbReference type="EMBL" id="QUW03805.1"/>
    </source>
</evidence>
<dbReference type="PANTHER" id="PTHR23150:SF19">
    <property type="entry name" value="FORMYLGLYCINE-GENERATING ENZYME"/>
    <property type="match status" value="1"/>
</dbReference>
<dbReference type="RefSeq" id="WP_211429695.1">
    <property type="nucleotide sequence ID" value="NZ_CP072648.1"/>
</dbReference>
<sequence>MLHRSQAWRQVALRRTGLWVTVLLFWLTGCQVRPPEPPYRIPAPPPGMVFIPGGTFVRQPDVAHSNLVTVSPFFLDQTEVTNADFRRFVTATGYQSEGRWMLYATPDRDRHPVVAVTWNDAAAYAHWAGKRLPTETEWEFAARAGRPAAQYGTGSDALPGAATFDYVIVNPRRMPLRGIQTTPVATFPPNPFGLYDLAGNAAEWCADWFDAEDDVGRAVRNPRGPDFGRGRVVRGGSWNDRAEYLKVTHRYGLPPGTIAFTLGFRCAGDVPQTK</sequence>
<dbReference type="InterPro" id="IPR042095">
    <property type="entry name" value="SUMF_sf"/>
</dbReference>
<dbReference type="InterPro" id="IPR005532">
    <property type="entry name" value="SUMF_dom"/>
</dbReference>
<name>A0ABX8BD84_9BACT</name>
<dbReference type="Pfam" id="PF03781">
    <property type="entry name" value="FGE-sulfatase"/>
    <property type="match status" value="1"/>
</dbReference>
<dbReference type="InterPro" id="IPR051043">
    <property type="entry name" value="Sulfatase_Mod_Factor_Kinase"/>
</dbReference>
<reference evidence="2 3" key="1">
    <citation type="submission" date="2021-03" db="EMBL/GenBank/DDBJ databases">
        <title>Genomic and phenotypic characterization of Chloracidobacterium isolates provides evidence for multiple species.</title>
        <authorList>
            <person name="Saini M.K."/>
            <person name="Costas A.M.G."/>
            <person name="Tank M."/>
            <person name="Bryant D.A."/>
        </authorList>
    </citation>
    <scope>NUCLEOTIDE SEQUENCE [LARGE SCALE GENOMIC DNA]</scope>
    <source>
        <strain evidence="2 3">BV2-C</strain>
    </source>
</reference>
<gene>
    <name evidence="2" type="ORF">J8C06_05060</name>
</gene>
<dbReference type="Gene3D" id="3.90.1580.10">
    <property type="entry name" value="paralog of FGE (formylglycine-generating enzyme)"/>
    <property type="match status" value="1"/>
</dbReference>
<dbReference type="PROSITE" id="PS51257">
    <property type="entry name" value="PROKAR_LIPOPROTEIN"/>
    <property type="match status" value="1"/>
</dbReference>
<dbReference type="Proteomes" id="UP000676506">
    <property type="component" value="Chromosome 1"/>
</dbReference>
<dbReference type="InterPro" id="IPR016187">
    <property type="entry name" value="CTDL_fold"/>
</dbReference>
<accession>A0ABX8BD84</accession>
<evidence type="ECO:0000313" key="3">
    <source>
        <dbReference type="Proteomes" id="UP000676506"/>
    </source>
</evidence>
<feature type="domain" description="Sulfatase-modifying factor enzyme-like" evidence="1">
    <location>
        <begin position="46"/>
        <end position="267"/>
    </location>
</feature>